<comment type="caution">
    <text evidence="2">The sequence shown here is derived from an EMBL/GenBank/DDBJ whole genome shotgun (WGS) entry which is preliminary data.</text>
</comment>
<dbReference type="RefSeq" id="XP_043050329.1">
    <property type="nucleotide sequence ID" value="XM_043195132.1"/>
</dbReference>
<dbReference type="AlphaFoldDB" id="A0A9P7VBE8"/>
<gene>
    <name evidence="2" type="ORF">KQ657_004463</name>
</gene>
<name>A0A9P7VBE8_9ASCO</name>
<organism evidence="2 3">
    <name type="scientific">Scheffersomyces spartinae</name>
    <dbReference type="NCBI Taxonomy" id="45513"/>
    <lineage>
        <taxon>Eukaryota</taxon>
        <taxon>Fungi</taxon>
        <taxon>Dikarya</taxon>
        <taxon>Ascomycota</taxon>
        <taxon>Saccharomycotina</taxon>
        <taxon>Pichiomycetes</taxon>
        <taxon>Debaryomycetaceae</taxon>
        <taxon>Scheffersomyces</taxon>
    </lineage>
</organism>
<evidence type="ECO:0000313" key="2">
    <source>
        <dbReference type="EMBL" id="KAG7194782.1"/>
    </source>
</evidence>
<evidence type="ECO:0000256" key="1">
    <source>
        <dbReference type="SAM" id="MobiDB-lite"/>
    </source>
</evidence>
<evidence type="ECO:0000313" key="3">
    <source>
        <dbReference type="Proteomes" id="UP000790833"/>
    </source>
</evidence>
<sequence>MNNTEELLANWIRPGGTVNERLISGSGNADPTRNSSSKQPLQMFANDDVDIDEQILRLSSVPETYGRIAAKQTLGVLDEMERNAKGQALESKQREARLTELTFQLRKIQGESEMLRERESHLVDENNSLKRQLVSLERQLRDGYPKQTARLLEENGLLREKLSKYKNLYEKGLKQESNAELIISNKGADRSATMEELYFKIEEMFRRPSSIQKPSPPPLPQENSIEVERSNHNEGRKSEADFKQLFTDILHRMEVTDSNKKENHEEKKNVDTEKVALEQLIKRLIQEEITGLKKNNRIRPRSAPTTTSKIIETEEEFEDAVEEDKSHKISGEEHRMNSLNQQLLEAVLKALRENRELNAQVLTHLKNPGNEQIQLEIGKNTSFFEPQPQCGQCSEVDENQQKNKSVGKDKVEPENTLNLMGEYKWTI</sequence>
<protein>
    <submittedName>
        <fullName evidence="2">Uncharacterized protein</fullName>
    </submittedName>
</protein>
<feature type="compositionally biased region" description="Basic and acidic residues" evidence="1">
    <location>
        <begin position="226"/>
        <end position="237"/>
    </location>
</feature>
<dbReference type="EMBL" id="JAHMUF010000006">
    <property type="protein sequence ID" value="KAG7194782.1"/>
    <property type="molecule type" value="Genomic_DNA"/>
</dbReference>
<dbReference type="Proteomes" id="UP000790833">
    <property type="component" value="Unassembled WGS sequence"/>
</dbReference>
<reference evidence="2" key="1">
    <citation type="submission" date="2021-03" db="EMBL/GenBank/DDBJ databases">
        <authorList>
            <person name="Palmer J.M."/>
        </authorList>
    </citation>
    <scope>NUCLEOTIDE SEQUENCE</scope>
    <source>
        <strain evidence="2">ARV_011</strain>
    </source>
</reference>
<dbReference type="GeneID" id="66117837"/>
<feature type="region of interest" description="Disordered" evidence="1">
    <location>
        <begin position="389"/>
        <end position="412"/>
    </location>
</feature>
<proteinExistence type="predicted"/>
<feature type="region of interest" description="Disordered" evidence="1">
    <location>
        <begin position="208"/>
        <end position="237"/>
    </location>
</feature>
<keyword evidence="3" id="KW-1185">Reference proteome</keyword>
<accession>A0A9P7VBE8</accession>